<dbReference type="PANTHER" id="PTHR33365">
    <property type="entry name" value="YALI0B05434P"/>
    <property type="match status" value="1"/>
</dbReference>
<evidence type="ECO:0000256" key="2">
    <source>
        <dbReference type="ARBA" id="ARBA00023002"/>
    </source>
</evidence>
<protein>
    <submittedName>
        <fullName evidence="5">Uncharacterized protein</fullName>
    </submittedName>
</protein>
<dbReference type="PANTHER" id="PTHR33365:SF11">
    <property type="entry name" value="TAT PATHWAY SIGNAL SEQUENCE"/>
    <property type="match status" value="1"/>
</dbReference>
<keyword evidence="4" id="KW-1133">Transmembrane helix</keyword>
<organism evidence="5 6">
    <name type="scientific">Mycena sanguinolenta</name>
    <dbReference type="NCBI Taxonomy" id="230812"/>
    <lineage>
        <taxon>Eukaryota</taxon>
        <taxon>Fungi</taxon>
        <taxon>Dikarya</taxon>
        <taxon>Basidiomycota</taxon>
        <taxon>Agaricomycotina</taxon>
        <taxon>Agaricomycetes</taxon>
        <taxon>Agaricomycetidae</taxon>
        <taxon>Agaricales</taxon>
        <taxon>Marasmiineae</taxon>
        <taxon>Mycenaceae</taxon>
        <taxon>Mycena</taxon>
    </lineage>
</organism>
<comment type="pathway">
    <text evidence="1">Mycotoxin biosynthesis.</text>
</comment>
<evidence type="ECO:0000256" key="3">
    <source>
        <dbReference type="ARBA" id="ARBA00035112"/>
    </source>
</evidence>
<evidence type="ECO:0000256" key="4">
    <source>
        <dbReference type="SAM" id="Phobius"/>
    </source>
</evidence>
<keyword evidence="4" id="KW-0812">Transmembrane</keyword>
<keyword evidence="2" id="KW-0560">Oxidoreductase</keyword>
<reference evidence="5" key="1">
    <citation type="submission" date="2020-05" db="EMBL/GenBank/DDBJ databases">
        <title>Mycena genomes resolve the evolution of fungal bioluminescence.</title>
        <authorList>
            <person name="Tsai I.J."/>
        </authorList>
    </citation>
    <scope>NUCLEOTIDE SEQUENCE</scope>
    <source>
        <strain evidence="5">160909Yilan</strain>
    </source>
</reference>
<dbReference type="OrthoDB" id="3687641at2759"/>
<dbReference type="Proteomes" id="UP000623467">
    <property type="component" value="Unassembled WGS sequence"/>
</dbReference>
<sequence length="206" mass="24099">MATNTNFQLCVSYFLFHKMNFRLVSIILFVLTGLKIAAILWVRSLFVPRTYTFVGDDYPRTWPITWPENQVLIPIHDTVRFQLETEDGAAEWEASMASNGMIYLGDQCRPFSISMFHQIRCLDSIRKALVSVRSRNISYMQQDNEDGDLPRHCMNYLRQMVFCRSSSYLDPVLGYPQPNAHPDTDRCPDWSVIYEEVHRTRQRCGK</sequence>
<dbReference type="GO" id="GO:0016491">
    <property type="term" value="F:oxidoreductase activity"/>
    <property type="evidence" value="ECO:0007669"/>
    <property type="project" value="UniProtKB-KW"/>
</dbReference>
<dbReference type="Pfam" id="PF11807">
    <property type="entry name" value="UstYa"/>
    <property type="match status" value="1"/>
</dbReference>
<gene>
    <name evidence="5" type="ORF">MSAN_00398800</name>
</gene>
<evidence type="ECO:0000256" key="1">
    <source>
        <dbReference type="ARBA" id="ARBA00004685"/>
    </source>
</evidence>
<comment type="similarity">
    <text evidence="3">Belongs to the ustYa family.</text>
</comment>
<name>A0A8H6ZD57_9AGAR</name>
<accession>A0A8H6ZD57</accession>
<keyword evidence="4" id="KW-0472">Membrane</keyword>
<dbReference type="GO" id="GO:0043386">
    <property type="term" value="P:mycotoxin biosynthetic process"/>
    <property type="evidence" value="ECO:0007669"/>
    <property type="project" value="InterPro"/>
</dbReference>
<proteinExistence type="inferred from homology"/>
<dbReference type="EMBL" id="JACAZH010000002">
    <property type="protein sequence ID" value="KAF7375124.1"/>
    <property type="molecule type" value="Genomic_DNA"/>
</dbReference>
<dbReference type="InterPro" id="IPR021765">
    <property type="entry name" value="UstYa-like"/>
</dbReference>
<comment type="caution">
    <text evidence="5">The sequence shown here is derived from an EMBL/GenBank/DDBJ whole genome shotgun (WGS) entry which is preliminary data.</text>
</comment>
<evidence type="ECO:0000313" key="5">
    <source>
        <dbReference type="EMBL" id="KAF7375124.1"/>
    </source>
</evidence>
<feature type="transmembrane region" description="Helical" evidence="4">
    <location>
        <begin position="21"/>
        <end position="42"/>
    </location>
</feature>
<keyword evidence="6" id="KW-1185">Reference proteome</keyword>
<evidence type="ECO:0000313" key="6">
    <source>
        <dbReference type="Proteomes" id="UP000623467"/>
    </source>
</evidence>
<dbReference type="AlphaFoldDB" id="A0A8H6ZD57"/>